<keyword evidence="7 10" id="KW-0256">Endoplasmic reticulum</keyword>
<keyword evidence="8" id="KW-1133">Transmembrane helix</keyword>
<evidence type="ECO:0000256" key="4">
    <source>
        <dbReference type="ARBA" id="ARBA00022553"/>
    </source>
</evidence>
<dbReference type="GO" id="GO:0005886">
    <property type="term" value="C:plasma membrane"/>
    <property type="evidence" value="ECO:0007669"/>
    <property type="project" value="UniProtKB-SubCell"/>
</dbReference>
<dbReference type="Pfam" id="PF02493">
    <property type="entry name" value="MORN"/>
    <property type="match status" value="8"/>
</dbReference>
<feature type="compositionally biased region" description="Low complexity" evidence="11">
    <location>
        <begin position="230"/>
        <end position="245"/>
    </location>
</feature>
<evidence type="ECO:0000256" key="1">
    <source>
        <dbReference type="ARBA" id="ARBA00004163"/>
    </source>
</evidence>
<comment type="similarity">
    <text evidence="2 10">Belongs to the junctophilin family.</text>
</comment>
<dbReference type="GO" id="GO:0005789">
    <property type="term" value="C:endoplasmic reticulum membrane"/>
    <property type="evidence" value="ECO:0007669"/>
    <property type="project" value="UniProtKB-SubCell"/>
</dbReference>
<keyword evidence="9 10" id="KW-0472">Membrane</keyword>
<feature type="compositionally biased region" description="Basic and acidic residues" evidence="11">
    <location>
        <begin position="628"/>
        <end position="653"/>
    </location>
</feature>
<dbReference type="FunFam" id="2.20.110.10:FF:000012">
    <property type="entry name" value="Junctophilin"/>
    <property type="match status" value="1"/>
</dbReference>
<sequence length="763" mass="83350">MTGGRFDFDDGGTYCGGWEDGKAHGHGICTGPKGQGEYAGSWSHGFEIVGVYTWPSGNTYRGYWSQGKRHGLGVENKGKWVYRGEWSHGFKGRYGIRQSHNTPARYDGTWSNGLQDGYGIETYGDGGTYQGQWMGGMRHGYGVRQSVPYGMATVIKSPLRTSLASLRSEQSNGTVLQDLSITTDTPTGSRGGFVLNFHSDSEVVTGKKKGLFRRGSLFGSLRQLRKSDSRTSISSKRSSARSDATMSRISSSDANSTISIGDGELPDEDLPLEDHVDATTTETYMGEWKNDKRNGFGVSERSNGMKYEGEWLNNKRHGYGCTVFPDSTKEEGKYKNNVLVRGIRKQLIPLKNPKTKEKVDRAVEGAQRAAAIARSKVEIAASRTAHARTKSEAADQAAVSAVHDSEIARAVARELAPNFYQPGPDYVKQQSKEPVEIKEVPVEKKEKEKDSPHFYRKGTTPPHSPVTSAGGTPPPSPHSSKKKGQPSNSTSRKTSKEEKPSRKTSKEEKSSQKTGKDERSGRKLSKEERLSVPDGPKTSHVHIEAPPKPAKVQQPTPASAPSPQPPVVPVNGQLHTQYHSYYVKTPTRVPPPPEPEEEVEEEPSALTLARMPPQPAKSYSTPTPKPASIRENKSDPKLRKQDSLKPKSLADTKKASMEIAENSEGTGPNSILVAMLFLCNAVATGTVASPALKSENGARSLVLRAHSSLPKIELRAAAAGWVVSEKHQSVCRHPPALIMSTNGVMGDWKLKSNLRFKFFNRGD</sequence>
<dbReference type="Proteomes" id="UP001153269">
    <property type="component" value="Unassembled WGS sequence"/>
</dbReference>
<comment type="subcellular location">
    <subcellularLocation>
        <location evidence="10">Cell membrane</location>
        <topology evidence="10">Peripheral membrane protein</topology>
    </subcellularLocation>
    <subcellularLocation>
        <location evidence="1 10">Endoplasmic reticulum membrane</location>
        <topology evidence="1">Single-pass type IV membrane protein</topology>
    </subcellularLocation>
</comment>
<feature type="compositionally biased region" description="Basic and acidic residues" evidence="11">
    <location>
        <begin position="494"/>
        <end position="531"/>
    </location>
</feature>
<dbReference type="GO" id="GO:0016529">
    <property type="term" value="C:sarcoplasmic reticulum"/>
    <property type="evidence" value="ECO:0007669"/>
    <property type="project" value="TreeGrafter"/>
</dbReference>
<dbReference type="PANTHER" id="PTHR23085:SF6">
    <property type="entry name" value="JUNCTOPHILIN-1"/>
    <property type="match status" value="1"/>
</dbReference>
<reference evidence="12" key="1">
    <citation type="submission" date="2020-03" db="EMBL/GenBank/DDBJ databases">
        <authorList>
            <person name="Weist P."/>
        </authorList>
    </citation>
    <scope>NUCLEOTIDE SEQUENCE</scope>
</reference>
<keyword evidence="4" id="KW-0597">Phosphoprotein</keyword>
<evidence type="ECO:0000256" key="10">
    <source>
        <dbReference type="PIRNR" id="PIRNR037387"/>
    </source>
</evidence>
<dbReference type="FunFam" id="2.20.110.10:FF:000001">
    <property type="entry name" value="Junctophilin"/>
    <property type="match status" value="1"/>
</dbReference>
<evidence type="ECO:0000256" key="8">
    <source>
        <dbReference type="ARBA" id="ARBA00022989"/>
    </source>
</evidence>
<dbReference type="SMART" id="SM00698">
    <property type="entry name" value="MORN"/>
    <property type="match status" value="6"/>
</dbReference>
<comment type="caution">
    <text evidence="12">The sequence shown here is derived from an EMBL/GenBank/DDBJ whole genome shotgun (WGS) entry which is preliminary data.</text>
</comment>
<dbReference type="GO" id="GO:0030314">
    <property type="term" value="C:junctional membrane complex"/>
    <property type="evidence" value="ECO:0007669"/>
    <property type="project" value="UniProtKB-UniRule"/>
</dbReference>
<dbReference type="FunFam" id="2.20.110.10:FF:000003">
    <property type="entry name" value="Junctophilin"/>
    <property type="match status" value="1"/>
</dbReference>
<feature type="compositionally biased region" description="Pro residues" evidence="11">
    <location>
        <begin position="558"/>
        <end position="568"/>
    </location>
</feature>
<evidence type="ECO:0000313" key="12">
    <source>
        <dbReference type="EMBL" id="CAB1451761.1"/>
    </source>
</evidence>
<dbReference type="AlphaFoldDB" id="A0A9N7VG85"/>
<dbReference type="PIRSF" id="PIRSF037387">
    <property type="entry name" value="Junctophilin"/>
    <property type="match status" value="1"/>
</dbReference>
<dbReference type="Gene3D" id="2.20.110.10">
    <property type="entry name" value="Histone H3 K4-specific methyltransferase SET7/9 N-terminal domain"/>
    <property type="match status" value="3"/>
</dbReference>
<evidence type="ECO:0000256" key="11">
    <source>
        <dbReference type="SAM" id="MobiDB-lite"/>
    </source>
</evidence>
<evidence type="ECO:0000256" key="3">
    <source>
        <dbReference type="ARBA" id="ARBA00022475"/>
    </source>
</evidence>
<protein>
    <recommendedName>
        <fullName evidence="10">Junctophilin</fullName>
    </recommendedName>
</protein>
<organism evidence="12 13">
    <name type="scientific">Pleuronectes platessa</name>
    <name type="common">European plaice</name>
    <dbReference type="NCBI Taxonomy" id="8262"/>
    <lineage>
        <taxon>Eukaryota</taxon>
        <taxon>Metazoa</taxon>
        <taxon>Chordata</taxon>
        <taxon>Craniata</taxon>
        <taxon>Vertebrata</taxon>
        <taxon>Euteleostomi</taxon>
        <taxon>Actinopterygii</taxon>
        <taxon>Neopterygii</taxon>
        <taxon>Teleostei</taxon>
        <taxon>Neoteleostei</taxon>
        <taxon>Acanthomorphata</taxon>
        <taxon>Carangaria</taxon>
        <taxon>Pleuronectiformes</taxon>
        <taxon>Pleuronectoidei</taxon>
        <taxon>Pleuronectidae</taxon>
        <taxon>Pleuronectes</taxon>
    </lineage>
</organism>
<evidence type="ECO:0000256" key="7">
    <source>
        <dbReference type="ARBA" id="ARBA00022824"/>
    </source>
</evidence>
<feature type="region of interest" description="Disordered" evidence="11">
    <location>
        <begin position="228"/>
        <end position="271"/>
    </location>
</feature>
<feature type="compositionally biased region" description="Basic and acidic residues" evidence="11">
    <location>
        <begin position="430"/>
        <end position="453"/>
    </location>
</feature>
<evidence type="ECO:0000256" key="2">
    <source>
        <dbReference type="ARBA" id="ARBA00008599"/>
    </source>
</evidence>
<keyword evidence="3 10" id="KW-1003">Cell membrane</keyword>
<dbReference type="PANTHER" id="PTHR23085">
    <property type="entry name" value="GH28348P"/>
    <property type="match status" value="1"/>
</dbReference>
<name>A0A9N7VG85_PLEPL</name>
<evidence type="ECO:0000313" key="13">
    <source>
        <dbReference type="Proteomes" id="UP001153269"/>
    </source>
</evidence>
<dbReference type="InterPro" id="IPR003409">
    <property type="entry name" value="MORN"/>
</dbReference>
<evidence type="ECO:0000256" key="9">
    <source>
        <dbReference type="ARBA" id="ARBA00023136"/>
    </source>
</evidence>
<feature type="region of interest" description="Disordered" evidence="11">
    <location>
        <begin position="420"/>
        <end position="653"/>
    </location>
</feature>
<evidence type="ECO:0000256" key="5">
    <source>
        <dbReference type="ARBA" id="ARBA00022692"/>
    </source>
</evidence>
<keyword evidence="6" id="KW-0677">Repeat</keyword>
<accession>A0A9N7VG85</accession>
<dbReference type="InterPro" id="IPR017191">
    <property type="entry name" value="Junctophilin"/>
</dbReference>
<gene>
    <name evidence="12" type="ORF">PLEPLA_LOCUS39487</name>
</gene>
<evidence type="ECO:0000256" key="6">
    <source>
        <dbReference type="ARBA" id="ARBA00022737"/>
    </source>
</evidence>
<dbReference type="SUPFAM" id="SSF82185">
    <property type="entry name" value="Histone H3 K4-specific methyltransferase SET7/9 N-terminal domain"/>
    <property type="match status" value="2"/>
</dbReference>
<keyword evidence="5" id="KW-0812">Transmembrane</keyword>
<feature type="compositionally biased region" description="Polar residues" evidence="11">
    <location>
        <begin position="247"/>
        <end position="259"/>
    </location>
</feature>
<comment type="function">
    <text evidence="10">Junctophilins contribute to the formation of junctional membrane complexes (JMCs) which link the plasma membrane with the endoplasmic or sarcoplasmic reticulum in excitable cells. Provides a structural foundation for functional cross-talk between the cell surface and intracellular calcium release channels.</text>
</comment>
<dbReference type="EMBL" id="CADEAL010004101">
    <property type="protein sequence ID" value="CAB1451761.1"/>
    <property type="molecule type" value="Genomic_DNA"/>
</dbReference>
<feature type="compositionally biased region" description="Acidic residues" evidence="11">
    <location>
        <begin position="594"/>
        <end position="603"/>
    </location>
</feature>
<keyword evidence="13" id="KW-1185">Reference proteome</keyword>
<proteinExistence type="inferred from homology"/>